<comment type="caution">
    <text evidence="3">The sequence shown here is derived from an EMBL/GenBank/DDBJ whole genome shotgun (WGS) entry which is preliminary data.</text>
</comment>
<accession>A0ABS2DMG6</accession>
<evidence type="ECO:0000256" key="1">
    <source>
        <dbReference type="ARBA" id="ARBA00038240"/>
    </source>
</evidence>
<dbReference type="Gene3D" id="3.90.1200.10">
    <property type="match status" value="1"/>
</dbReference>
<evidence type="ECO:0000313" key="4">
    <source>
        <dbReference type="Proteomes" id="UP001518925"/>
    </source>
</evidence>
<dbReference type="PANTHER" id="PTHR21064:SF6">
    <property type="entry name" value="AMINOGLYCOSIDE PHOSPHOTRANSFERASE DOMAIN-CONTAINING PROTEIN"/>
    <property type="match status" value="1"/>
</dbReference>
<dbReference type="InterPro" id="IPR002575">
    <property type="entry name" value="Aminoglycoside_PTrfase"/>
</dbReference>
<evidence type="ECO:0000259" key="2">
    <source>
        <dbReference type="Pfam" id="PF01636"/>
    </source>
</evidence>
<dbReference type="InterPro" id="IPR050249">
    <property type="entry name" value="Pseudomonas-type_ThrB"/>
</dbReference>
<dbReference type="Pfam" id="PF01636">
    <property type="entry name" value="APH"/>
    <property type="match status" value="1"/>
</dbReference>
<dbReference type="Proteomes" id="UP001518925">
    <property type="component" value="Unassembled WGS sequence"/>
</dbReference>
<dbReference type="RefSeq" id="WP_204204026.1">
    <property type="nucleotide sequence ID" value="NZ_JAFELM010000034.1"/>
</dbReference>
<protein>
    <submittedName>
        <fullName evidence="3">Phosphotransferase</fullName>
    </submittedName>
</protein>
<reference evidence="3 4" key="1">
    <citation type="submission" date="2021-02" db="EMBL/GenBank/DDBJ databases">
        <title>Bacillus sp. RD4P76, an endophyte from a halophyte.</title>
        <authorList>
            <person name="Sun J.-Q."/>
        </authorList>
    </citation>
    <scope>NUCLEOTIDE SEQUENCE [LARGE SCALE GENOMIC DNA]</scope>
    <source>
        <strain evidence="3 4">RD4P76</strain>
    </source>
</reference>
<sequence>MMKLSLMKDIVQTVNSEWKSNLAEEIMKRWDYDLGSVYYWRASANFVFVCKKEGKRLFLRFNSVNERTLEQLESEITLINEISEHHLRVAKPIISKNNHYIEKVDTKLGVFYATLFEGLEGEQLEIENLNSEQYYTWGCALGKLHEVSKQLNAENVRKRQSWKEHAEFIKSQVDKELIVEIEILMVELEALPTTKDNFGLIHFDFELDNLYWNNGKISILDFDDASYYWYVADIAYALRDLEDLYGETFEAFMSGYISQTSVDEEVLSKLPLFIRFHELYIHARLKRAVDLEVNANQPSWLNGLIEKLEGRLKQISR</sequence>
<evidence type="ECO:0000313" key="3">
    <source>
        <dbReference type="EMBL" id="MBM6618673.1"/>
    </source>
</evidence>
<feature type="domain" description="Aminoglycoside phosphotransferase" evidence="2">
    <location>
        <begin position="47"/>
        <end position="248"/>
    </location>
</feature>
<dbReference type="SUPFAM" id="SSF56112">
    <property type="entry name" value="Protein kinase-like (PK-like)"/>
    <property type="match status" value="1"/>
</dbReference>
<gene>
    <name evidence="3" type="ORF">JR050_13465</name>
</gene>
<organism evidence="3 4">
    <name type="scientific">Bacillus suaedaesalsae</name>
    <dbReference type="NCBI Taxonomy" id="2810349"/>
    <lineage>
        <taxon>Bacteria</taxon>
        <taxon>Bacillati</taxon>
        <taxon>Bacillota</taxon>
        <taxon>Bacilli</taxon>
        <taxon>Bacillales</taxon>
        <taxon>Bacillaceae</taxon>
        <taxon>Bacillus</taxon>
    </lineage>
</organism>
<dbReference type="PANTHER" id="PTHR21064">
    <property type="entry name" value="AMINOGLYCOSIDE PHOSPHOTRANSFERASE DOMAIN-CONTAINING PROTEIN-RELATED"/>
    <property type="match status" value="1"/>
</dbReference>
<name>A0ABS2DMG6_9BACI</name>
<dbReference type="EMBL" id="JAFELM010000034">
    <property type="protein sequence ID" value="MBM6618673.1"/>
    <property type="molecule type" value="Genomic_DNA"/>
</dbReference>
<dbReference type="InterPro" id="IPR011009">
    <property type="entry name" value="Kinase-like_dom_sf"/>
</dbReference>
<keyword evidence="4" id="KW-1185">Reference proteome</keyword>
<comment type="similarity">
    <text evidence="1">Belongs to the pseudomonas-type ThrB family.</text>
</comment>
<proteinExistence type="inferred from homology"/>